<dbReference type="EMBL" id="CM051406">
    <property type="protein sequence ID" value="KAJ4703296.1"/>
    <property type="molecule type" value="Genomic_DNA"/>
</dbReference>
<organism evidence="1 2">
    <name type="scientific">Melia azedarach</name>
    <name type="common">Chinaberry tree</name>
    <dbReference type="NCBI Taxonomy" id="155640"/>
    <lineage>
        <taxon>Eukaryota</taxon>
        <taxon>Viridiplantae</taxon>
        <taxon>Streptophyta</taxon>
        <taxon>Embryophyta</taxon>
        <taxon>Tracheophyta</taxon>
        <taxon>Spermatophyta</taxon>
        <taxon>Magnoliopsida</taxon>
        <taxon>eudicotyledons</taxon>
        <taxon>Gunneridae</taxon>
        <taxon>Pentapetalae</taxon>
        <taxon>rosids</taxon>
        <taxon>malvids</taxon>
        <taxon>Sapindales</taxon>
        <taxon>Meliaceae</taxon>
        <taxon>Melia</taxon>
    </lineage>
</organism>
<keyword evidence="2" id="KW-1185">Reference proteome</keyword>
<evidence type="ECO:0000313" key="1">
    <source>
        <dbReference type="EMBL" id="KAJ4703296.1"/>
    </source>
</evidence>
<protein>
    <submittedName>
        <fullName evidence="1">FYVE zinc finger protein</fullName>
    </submittedName>
</protein>
<gene>
    <name evidence="1" type="ORF">OWV82_023223</name>
</gene>
<proteinExistence type="predicted"/>
<sequence length="1291" mass="142892">MLEKIGLPAKPSLRGSNWVVDASHCQGCSSQFTFINRKHHCRRCGGLFCNSCTQQRMILRGQGDSPVRICEPCKKLEEAARFEMRHGYKSRVGKGSSKVMVKSEDEVLNQILGTDGKESFSSGQFSNNDVGSYIQRSTSSASSSNTRDGFADIGRSHSIDGHNIVENDTASSTPEELRQQAMEEKMKYKILKGEKKPEEALRAYKRGKELERQAEALEISMRKHRKRFLSSGNKTETQNKDGSKESARTNKLVSKAGAEKEDFAAELRELGWSDMDNQDENKRSANVSLEGELSSLLGEVSQKANKDISTRVIDKTPVVALKRKALMLKREGKLTEAKEELKRAKVLEKQLEEQELLAEAEDSDDELSAIIQSMDNDEQDDFLIQYEQEPDFNLLGSTVNDLGADGNFEVTDEDMEDPEIAAALKSLGWTEESNHGDNIVPQSAPPDREALSMEIISLKREALNQKRAGNVAEAMAQLKKAKLLERDLENYKSQAGNLVSQNLKVINSGSVSQVAEKTAKVDDGNVDFTKDLDANVAPRSRLMIQKELLSLKKKAFALRREGRLDEAEEELKKGKVLECQLEEMDNALNVKATCSKKSDLTKKDSVISRKLLVGEGEEGDEVTDQDMNDPAYLSMLKNLGWNDADNELPIHPSKPSARNDNLAGKIRGSSSSEAISDVPARPSRRRSKAEVQRELLGLKRKALSLRRQGQTDEADEVLKMAKVLEAEMADIETPNRVQVESNWPKDRVHERPFESTERVDEDDVTEEDMHDPALLSALKNLASKDGELEPVTMQEKPSNIVSGNPMDSTGSYVLQSGVSLATPRSKGEIQRQLLDLKRKALALRRKGETEEAEELLKMAKVLEAQMEEFEGPKEHLLDASKGKKSASFQSQKNYENQGKLVAEVAVNMQSAPVAVVSNGKTAGSSHLIEDNYPLLGKLGLSNENGLPTNSGRTEDAVFVSPPGESVNLVDLLTGNNGTSSQVPAGKPDDKRNSGSHISSTARSSAQLDSSSNLCEDLGSKNDVKTEKIVVNAYENPHVHEANSAEGFVSQNSQTSLRQEVLAHKRKAVALKREGKLTEAREELRRAKLLEKSLEEDNVQPKPSQLNVSMTISKIHSDGQKEHDASNLAPKPMSARDRFKLQQESLGHKRTALKLRREGRMDEAEAEFERAKNLEAQLEELAHDSKSAASEGEATDDAAVEDLLDPQLLSALKAVGLHDANMLSKPERPEPVKPSAQKIDNFNHERSHLEEWIKAEKVKAVNLKRAGKQTEALDALRRVKLFERKLSSLASN</sequence>
<reference evidence="1 2" key="1">
    <citation type="journal article" date="2023" name="Science">
        <title>Complex scaffold remodeling in plant triterpene biosynthesis.</title>
        <authorList>
            <person name="De La Pena R."/>
            <person name="Hodgson H."/>
            <person name="Liu J.C."/>
            <person name="Stephenson M.J."/>
            <person name="Martin A.C."/>
            <person name="Owen C."/>
            <person name="Harkess A."/>
            <person name="Leebens-Mack J."/>
            <person name="Jimenez L.E."/>
            <person name="Osbourn A."/>
            <person name="Sattely E.S."/>
        </authorList>
    </citation>
    <scope>NUCLEOTIDE SEQUENCE [LARGE SCALE GENOMIC DNA]</scope>
    <source>
        <strain evidence="2">cv. JPN11</strain>
        <tissue evidence="1">Leaf</tissue>
    </source>
</reference>
<accession>A0ACC1WVR5</accession>
<name>A0ACC1WVR5_MELAZ</name>
<evidence type="ECO:0000313" key="2">
    <source>
        <dbReference type="Proteomes" id="UP001164539"/>
    </source>
</evidence>
<dbReference type="Proteomes" id="UP001164539">
    <property type="component" value="Chromosome 13"/>
</dbReference>
<comment type="caution">
    <text evidence="1">The sequence shown here is derived from an EMBL/GenBank/DDBJ whole genome shotgun (WGS) entry which is preliminary data.</text>
</comment>